<dbReference type="Pfam" id="PF25130">
    <property type="entry name" value="DUF7820"/>
    <property type="match status" value="1"/>
</dbReference>
<evidence type="ECO:0000313" key="2">
    <source>
        <dbReference type="EMBL" id="KAF7921708.1"/>
    </source>
</evidence>
<dbReference type="Proteomes" id="UP000783213">
    <property type="component" value="Unassembled WGS sequence"/>
</dbReference>
<protein>
    <recommendedName>
        <fullName evidence="1">DUF7820 domain-containing protein</fullName>
    </recommendedName>
</protein>
<comment type="caution">
    <text evidence="2">The sequence shown here is derived from an EMBL/GenBank/DDBJ whole genome shotgun (WGS) entry which is preliminary data.</text>
</comment>
<dbReference type="RefSeq" id="XP_038807637.1">
    <property type="nucleotide sequence ID" value="XM_038956178.1"/>
</dbReference>
<evidence type="ECO:0000259" key="1">
    <source>
        <dbReference type="Pfam" id="PF25130"/>
    </source>
</evidence>
<name>A0ABQ7IEW4_9HELO</name>
<reference evidence="2 3" key="1">
    <citation type="journal article" date="2020" name="Genome Biol. Evol.">
        <title>Comparative genomics of Sclerotiniaceae.</title>
        <authorList>
            <person name="Valero Jimenez C.A."/>
            <person name="Steentjes M."/>
            <person name="Scholten O.E."/>
            <person name="Van Kan J.A.L."/>
        </authorList>
    </citation>
    <scope>NUCLEOTIDE SEQUENCE [LARGE SCALE GENOMIC DNA]</scope>
    <source>
        <strain evidence="2 3">B1</strain>
    </source>
</reference>
<dbReference type="EMBL" id="RCSX01000022">
    <property type="protein sequence ID" value="KAF7921708.1"/>
    <property type="molecule type" value="Genomic_DNA"/>
</dbReference>
<organism evidence="2 3">
    <name type="scientific">Botrytis deweyae</name>
    <dbReference type="NCBI Taxonomy" id="2478750"/>
    <lineage>
        <taxon>Eukaryota</taxon>
        <taxon>Fungi</taxon>
        <taxon>Dikarya</taxon>
        <taxon>Ascomycota</taxon>
        <taxon>Pezizomycotina</taxon>
        <taxon>Leotiomycetes</taxon>
        <taxon>Helotiales</taxon>
        <taxon>Sclerotiniaceae</taxon>
        <taxon>Botrytis</taxon>
    </lineage>
</organism>
<evidence type="ECO:0000313" key="3">
    <source>
        <dbReference type="Proteomes" id="UP000783213"/>
    </source>
</evidence>
<keyword evidence="3" id="KW-1185">Reference proteome</keyword>
<gene>
    <name evidence="2" type="ORF">EAE98_008555</name>
</gene>
<proteinExistence type="predicted"/>
<dbReference type="PANTHER" id="PTHR42078">
    <property type="entry name" value="GLUCAN 1, 4-ALPHA-GLUCOSIDASE"/>
    <property type="match status" value="1"/>
</dbReference>
<accession>A0ABQ7IEW4</accession>
<dbReference type="InterPro" id="IPR056722">
    <property type="entry name" value="DUF7820"/>
</dbReference>
<dbReference type="GeneID" id="62235328"/>
<dbReference type="PANTHER" id="PTHR42078:SF1">
    <property type="entry name" value="GLUCAN 1, 4-ALPHA-GLUCOSIDASE"/>
    <property type="match status" value="1"/>
</dbReference>
<sequence length="220" mass="24835">MRVKIPIEKAFVDNLLLDLSHSEAIPLLSVSNTHSQHMYSVKFSSTPLWTPKIQSEQGILLASKSIVDKFPISISQLSILLSPYTGIFSSTTSCSQSKIRDRTTPQNCIQTSIKEGSNFTYKPWQITEKETGGTLGIDLRYPWRRPIYFFQAMFDNIVIVPESEFSPANTKARGLENYGSVFIRKRKIVQLGQRPWFCSWNGTLLDISIYANETSDGGSQ</sequence>
<feature type="domain" description="DUF7820" evidence="1">
    <location>
        <begin position="102"/>
        <end position="217"/>
    </location>
</feature>